<dbReference type="Proteomes" id="UP000192708">
    <property type="component" value="Unassembled WGS sequence"/>
</dbReference>
<evidence type="ECO:0000313" key="2">
    <source>
        <dbReference type="Proteomes" id="UP000192708"/>
    </source>
</evidence>
<dbReference type="RefSeq" id="WP_084286051.1">
    <property type="nucleotide sequence ID" value="NZ_FWXJ01000022.1"/>
</dbReference>
<protein>
    <submittedName>
        <fullName evidence="1">Uncharacterized protein</fullName>
    </submittedName>
</protein>
<name>A0A1W2CDP8_9BURK</name>
<keyword evidence="2" id="KW-1185">Reference proteome</keyword>
<reference evidence="1 2" key="1">
    <citation type="submission" date="2017-04" db="EMBL/GenBank/DDBJ databases">
        <authorList>
            <person name="Afonso C.L."/>
            <person name="Miller P.J."/>
            <person name="Scott M.A."/>
            <person name="Spackman E."/>
            <person name="Goraichik I."/>
            <person name="Dimitrov K.M."/>
            <person name="Suarez D.L."/>
            <person name="Swayne D.E."/>
        </authorList>
    </citation>
    <scope>NUCLEOTIDE SEQUENCE [LARGE SCALE GENOMIC DNA]</scope>
    <source>
        <strain evidence="1 2">VK13</strain>
    </source>
</reference>
<dbReference type="OrthoDB" id="9153235at2"/>
<organism evidence="1 2">
    <name type="scientific">Polynucleobacter kasalickyi</name>
    <dbReference type="NCBI Taxonomy" id="1938817"/>
    <lineage>
        <taxon>Bacteria</taxon>
        <taxon>Pseudomonadati</taxon>
        <taxon>Pseudomonadota</taxon>
        <taxon>Betaproteobacteria</taxon>
        <taxon>Burkholderiales</taxon>
        <taxon>Burkholderiaceae</taxon>
        <taxon>Polynucleobacter</taxon>
    </lineage>
</organism>
<sequence>MLNIEMALRAYASMMNTLDSTKLEPFLSTDFHYASQMVLSEIESKQEYLDYINPKLEAVKASGNAVWAELAILTHSFPGPCVVLAQGDKENLIAIVLAKIKDDLIERIDLCIVPTPQSANRSGEYPT</sequence>
<dbReference type="STRING" id="1938817.SAMN06296008_12217"/>
<dbReference type="EMBL" id="FWXJ01000022">
    <property type="protein sequence ID" value="SMC82992.1"/>
    <property type="molecule type" value="Genomic_DNA"/>
</dbReference>
<proteinExistence type="predicted"/>
<gene>
    <name evidence="1" type="ORF">SAMN06296008_12217</name>
</gene>
<dbReference type="AlphaFoldDB" id="A0A1W2CDP8"/>
<evidence type="ECO:0000313" key="1">
    <source>
        <dbReference type="EMBL" id="SMC82992.1"/>
    </source>
</evidence>
<accession>A0A1W2CDP8</accession>